<dbReference type="PANTHER" id="PTHR21450:SF41">
    <property type="entry name" value="RNA POLYMERASE SUBUNIT BETA, PUTATIVE (DUF630 AND DUF632)-RELATED"/>
    <property type="match status" value="1"/>
</dbReference>
<name>A0A9Q0K7U0_9MAGN</name>
<dbReference type="EMBL" id="JAMYWD010000007">
    <property type="protein sequence ID" value="KAJ4965478.1"/>
    <property type="molecule type" value="Genomic_DNA"/>
</dbReference>
<accession>A0A9Q0K7U0</accession>
<feature type="coiled-coil region" evidence="1">
    <location>
        <begin position="740"/>
        <end position="767"/>
    </location>
</feature>
<feature type="region of interest" description="Disordered" evidence="2">
    <location>
        <begin position="242"/>
        <end position="310"/>
    </location>
</feature>
<proteinExistence type="predicted"/>
<evidence type="ECO:0000313" key="6">
    <source>
        <dbReference type="Proteomes" id="UP001141806"/>
    </source>
</evidence>
<evidence type="ECO:0000259" key="3">
    <source>
        <dbReference type="Pfam" id="PF04782"/>
    </source>
</evidence>
<evidence type="ECO:0000256" key="1">
    <source>
        <dbReference type="SAM" id="Coils"/>
    </source>
</evidence>
<organism evidence="5 6">
    <name type="scientific">Protea cynaroides</name>
    <dbReference type="NCBI Taxonomy" id="273540"/>
    <lineage>
        <taxon>Eukaryota</taxon>
        <taxon>Viridiplantae</taxon>
        <taxon>Streptophyta</taxon>
        <taxon>Embryophyta</taxon>
        <taxon>Tracheophyta</taxon>
        <taxon>Spermatophyta</taxon>
        <taxon>Magnoliopsida</taxon>
        <taxon>Proteales</taxon>
        <taxon>Proteaceae</taxon>
        <taxon>Protea</taxon>
    </lineage>
</organism>
<comment type="caution">
    <text evidence="5">The sequence shown here is derived from an EMBL/GenBank/DDBJ whole genome shotgun (WGS) entry which is preliminary data.</text>
</comment>
<feature type="domain" description="DUF630" evidence="4">
    <location>
        <begin position="1"/>
        <end position="58"/>
    </location>
</feature>
<protein>
    <submittedName>
        <fullName evidence="5">Uncharacterized protein</fullName>
    </submittedName>
</protein>
<feature type="region of interest" description="Disordered" evidence="2">
    <location>
        <begin position="84"/>
        <end position="170"/>
    </location>
</feature>
<feature type="compositionally biased region" description="Acidic residues" evidence="2">
    <location>
        <begin position="121"/>
        <end position="134"/>
    </location>
</feature>
<dbReference type="Proteomes" id="UP001141806">
    <property type="component" value="Unassembled WGS sequence"/>
</dbReference>
<dbReference type="AlphaFoldDB" id="A0A9Q0K7U0"/>
<sequence length="835" mass="93701">MGCASSKVDDLPAVALCRERCHFLEEAIKQRYAFADAHVAYIHSLKEIGLSLQRVFDQDLNNSTLSPPSPVLPLPPQRKFNPVAAVAAQPSTSHSPAAATPALARDSNSNSGSHIHFHSDLEDEDEDDDDDDDDGSLHLHSGHSSPLHQHHYTQGVHPDDQTDQGFMGSSFPGGFVTMNYMRNRPTPSVSYEQRPMSPEIVRMDESSSSYYPYPYPNDNPAPHPYYAYSNYGGFFGSPPVPYGGSSSPPPPMAAQSSSASSSKPPPPPPSPPRNSPWDFLNPFDAFERYYPPYTPSRDSKEVREEEGIPDLEDEDYQQEVVKEVYGGDQKFVDGSGKKVIVEENVTGNDDGETTLYQTRPSDSSVEKGLEHDVHLVDKNVVSNEERSEDQGNVATFKAHVRFRGTFEVVAEINIQFERAAESGSEVSRMLEAGRLPYHQKNTVFQVSSKMLHAIAPSMSVVSSQPSTSKSSRPSSSTEKSGPAYLDFDHDTGTRSIHLSSTLQKLYIWEKKLYDEVKAEEKMRVLHDRKCQRLKRLDKKGAEVHKVDSTQTIVRTLSTKIRIAIQVVDKISVKINKLRDEELWPQINELIHGLIRMWKLMLECHRNQCQVITEAKNLDAIVSSRKFSFTHLEAAMQLEHEVLNWISNFSNWIGAQKGYITALNSWLLKCILYEPEETPDGIAPFSPGRMGAPPVFVICNQWSQAMERISEKEVVDAMLAFALGLRHNIVLCRRMMTTGDMERKVNALEKEEQKIQKVMQALDKKIAMVSGQGTAVLVPEQIVHQSNMSNISSLQSGLKQIFDAMERFTANSMQVYDEFRARIEEDRLARENAKVP</sequence>
<dbReference type="PANTHER" id="PTHR21450">
    <property type="entry name" value="PROTEIN ALTERED PHOSPHATE STARVATION RESPONSE 1"/>
    <property type="match status" value="1"/>
</dbReference>
<keyword evidence="1" id="KW-0175">Coiled coil</keyword>
<dbReference type="InterPro" id="IPR006868">
    <property type="entry name" value="DUF630"/>
</dbReference>
<feature type="region of interest" description="Disordered" evidence="2">
    <location>
        <begin position="458"/>
        <end position="486"/>
    </location>
</feature>
<dbReference type="Pfam" id="PF04783">
    <property type="entry name" value="DUF630"/>
    <property type="match status" value="1"/>
</dbReference>
<feature type="compositionally biased region" description="Pro residues" evidence="2">
    <location>
        <begin position="263"/>
        <end position="274"/>
    </location>
</feature>
<gene>
    <name evidence="5" type="ORF">NE237_017327</name>
</gene>
<dbReference type="Pfam" id="PF04782">
    <property type="entry name" value="DUF632"/>
    <property type="match status" value="1"/>
</dbReference>
<keyword evidence="6" id="KW-1185">Reference proteome</keyword>
<dbReference type="OrthoDB" id="658187at2759"/>
<reference evidence="5" key="1">
    <citation type="journal article" date="2023" name="Plant J.">
        <title>The genome of the king protea, Protea cynaroides.</title>
        <authorList>
            <person name="Chang J."/>
            <person name="Duong T.A."/>
            <person name="Schoeman C."/>
            <person name="Ma X."/>
            <person name="Roodt D."/>
            <person name="Barker N."/>
            <person name="Li Z."/>
            <person name="Van de Peer Y."/>
            <person name="Mizrachi E."/>
        </authorList>
    </citation>
    <scope>NUCLEOTIDE SEQUENCE</scope>
    <source>
        <tissue evidence="5">Young leaves</tissue>
    </source>
</reference>
<evidence type="ECO:0000259" key="4">
    <source>
        <dbReference type="Pfam" id="PF04783"/>
    </source>
</evidence>
<feature type="compositionally biased region" description="Low complexity" evidence="2">
    <location>
        <begin position="87"/>
        <end position="104"/>
    </location>
</feature>
<feature type="compositionally biased region" description="Basic and acidic residues" evidence="2">
    <location>
        <begin position="297"/>
        <end position="306"/>
    </location>
</feature>
<feature type="compositionally biased region" description="Low complexity" evidence="2">
    <location>
        <begin position="253"/>
        <end position="262"/>
    </location>
</feature>
<feature type="compositionally biased region" description="Low complexity" evidence="2">
    <location>
        <begin position="458"/>
        <end position="480"/>
    </location>
</feature>
<evidence type="ECO:0000256" key="2">
    <source>
        <dbReference type="SAM" id="MobiDB-lite"/>
    </source>
</evidence>
<evidence type="ECO:0000313" key="5">
    <source>
        <dbReference type="EMBL" id="KAJ4965478.1"/>
    </source>
</evidence>
<feature type="domain" description="DUF632" evidence="3">
    <location>
        <begin position="407"/>
        <end position="724"/>
    </location>
</feature>
<dbReference type="InterPro" id="IPR006867">
    <property type="entry name" value="DUF632"/>
</dbReference>